<evidence type="ECO:0000256" key="3">
    <source>
        <dbReference type="ARBA" id="ARBA00022729"/>
    </source>
</evidence>
<protein>
    <submittedName>
        <fullName evidence="6">Taurine ABC transporter substrate-binding protein</fullName>
    </submittedName>
</protein>
<dbReference type="EMBL" id="CP042906">
    <property type="protein sequence ID" value="QEX17488.1"/>
    <property type="molecule type" value="Genomic_DNA"/>
</dbReference>
<evidence type="ECO:0000259" key="5">
    <source>
        <dbReference type="Pfam" id="PF09084"/>
    </source>
</evidence>
<feature type="chain" id="PRO_5023938137" evidence="4">
    <location>
        <begin position="28"/>
        <end position="339"/>
    </location>
</feature>
<dbReference type="PANTHER" id="PTHR30024:SF47">
    <property type="entry name" value="TAURINE-BINDING PERIPLASMIC PROTEIN"/>
    <property type="match status" value="1"/>
</dbReference>
<keyword evidence="7" id="KW-1185">Reference proteome</keyword>
<feature type="domain" description="SsuA/THI5-like" evidence="5">
    <location>
        <begin position="43"/>
        <end position="255"/>
    </location>
</feature>
<proteinExistence type="inferred from homology"/>
<name>A0A5J6MJ42_9PROT</name>
<dbReference type="Gene3D" id="3.40.190.10">
    <property type="entry name" value="Periplasmic binding protein-like II"/>
    <property type="match status" value="2"/>
</dbReference>
<dbReference type="Proteomes" id="UP000326202">
    <property type="component" value="Chromosome"/>
</dbReference>
<gene>
    <name evidence="6" type="ORF">FRZ44_27880</name>
</gene>
<dbReference type="GO" id="GO:0042597">
    <property type="term" value="C:periplasmic space"/>
    <property type="evidence" value="ECO:0007669"/>
    <property type="project" value="UniProtKB-SubCell"/>
</dbReference>
<dbReference type="PANTHER" id="PTHR30024">
    <property type="entry name" value="ALIPHATIC SULFONATES-BINDING PROTEIN-RELATED"/>
    <property type="match status" value="1"/>
</dbReference>
<dbReference type="AlphaFoldDB" id="A0A5J6MJ42"/>
<evidence type="ECO:0000256" key="2">
    <source>
        <dbReference type="ARBA" id="ARBA00010742"/>
    </source>
</evidence>
<dbReference type="OrthoDB" id="7431968at2"/>
<evidence type="ECO:0000256" key="4">
    <source>
        <dbReference type="SAM" id="SignalP"/>
    </source>
</evidence>
<evidence type="ECO:0000313" key="6">
    <source>
        <dbReference type="EMBL" id="QEX17488.1"/>
    </source>
</evidence>
<organism evidence="6 7">
    <name type="scientific">Hypericibacter terrae</name>
    <dbReference type="NCBI Taxonomy" id="2602015"/>
    <lineage>
        <taxon>Bacteria</taxon>
        <taxon>Pseudomonadati</taxon>
        <taxon>Pseudomonadota</taxon>
        <taxon>Alphaproteobacteria</taxon>
        <taxon>Rhodospirillales</taxon>
        <taxon>Dongiaceae</taxon>
        <taxon>Hypericibacter</taxon>
    </lineage>
</organism>
<reference evidence="6 7" key="1">
    <citation type="submission" date="2019-08" db="EMBL/GenBank/DDBJ databases">
        <title>Hyperibacter terrae gen. nov., sp. nov. and Hyperibacter viscosus sp. nov., two new members in the family Rhodospirillaceae isolated from the rhizosphere of Hypericum perforatum.</title>
        <authorList>
            <person name="Noviana Z."/>
        </authorList>
    </citation>
    <scope>NUCLEOTIDE SEQUENCE [LARGE SCALE GENOMIC DNA]</scope>
    <source>
        <strain evidence="6 7">R5913</strain>
    </source>
</reference>
<dbReference type="InterPro" id="IPR015168">
    <property type="entry name" value="SsuA/THI5"/>
</dbReference>
<dbReference type="SUPFAM" id="SSF53850">
    <property type="entry name" value="Periplasmic binding protein-like II"/>
    <property type="match status" value="1"/>
</dbReference>
<evidence type="ECO:0000313" key="7">
    <source>
        <dbReference type="Proteomes" id="UP000326202"/>
    </source>
</evidence>
<dbReference type="RefSeq" id="WP_151177745.1">
    <property type="nucleotide sequence ID" value="NZ_CP042906.1"/>
</dbReference>
<dbReference type="Pfam" id="PF09084">
    <property type="entry name" value="NMT1"/>
    <property type="match status" value="1"/>
</dbReference>
<keyword evidence="3 4" id="KW-0732">Signal</keyword>
<comment type="subcellular location">
    <subcellularLocation>
        <location evidence="1">Periplasm</location>
    </subcellularLocation>
</comment>
<evidence type="ECO:0000256" key="1">
    <source>
        <dbReference type="ARBA" id="ARBA00004418"/>
    </source>
</evidence>
<accession>A0A5J6MJ42</accession>
<sequence>MRRLLIALTLLAGVAMTGAFASQPAQAAGPDHLDCAYPFWVGFGPVHLANELGYFKEEGITVNEIIDDDISNAYAAMERGDIDCYLRSVGEYQGRPRTPEMQGIIIGTIDESNGGDGVVADGSIKSVCDLKGKTVATEPNLPATLILQMAMKSKCNLTFDSLNRVDIASQDAGAIFADPSVSAVGAYEPVLTQAVQAHKDRGAYVIVSSREYPHLITDTIIARTDNLRSQPEKYVKFLRAIYRAIDYIGKEPEKAIAIMAAQFKLSPEEFKETIANINYIGLDQSVELMGTDGKPGKLHDIFTEIMQLNIENGAADIKLEADKQIDNGIITQVWKSRAQ</sequence>
<feature type="signal peptide" evidence="4">
    <location>
        <begin position="1"/>
        <end position="27"/>
    </location>
</feature>
<comment type="similarity">
    <text evidence="2">Belongs to the bacterial solute-binding protein SsuA/TauA family.</text>
</comment>
<dbReference type="KEGG" id="htq:FRZ44_27880"/>